<dbReference type="Proteomes" id="UP001281761">
    <property type="component" value="Unassembled WGS sequence"/>
</dbReference>
<accession>A0ABQ9XD83</accession>
<name>A0ABQ9XD83_9EUKA</name>
<keyword evidence="2" id="KW-1185">Reference proteome</keyword>
<gene>
    <name evidence="1" type="ORF">BLNAU_15729</name>
</gene>
<evidence type="ECO:0000313" key="1">
    <source>
        <dbReference type="EMBL" id="KAK2949349.1"/>
    </source>
</evidence>
<protein>
    <submittedName>
        <fullName evidence="1">Uncharacterized protein</fullName>
    </submittedName>
</protein>
<dbReference type="EMBL" id="JARBJD010000158">
    <property type="protein sequence ID" value="KAK2949349.1"/>
    <property type="molecule type" value="Genomic_DNA"/>
</dbReference>
<organism evidence="1 2">
    <name type="scientific">Blattamonas nauphoetae</name>
    <dbReference type="NCBI Taxonomy" id="2049346"/>
    <lineage>
        <taxon>Eukaryota</taxon>
        <taxon>Metamonada</taxon>
        <taxon>Preaxostyla</taxon>
        <taxon>Oxymonadida</taxon>
        <taxon>Blattamonas</taxon>
    </lineage>
</organism>
<sequence length="717" mass="76801">MEKFVFHVIGRTHGMIEVDSSSLRVSECTVLSEGSLSPFGISGGGGCSGSSISILSSKYSGSNERVMSLPPLISLTLPSKHEPTHQDISTNTFDTSMNAVHGSGVCLSSTDLGFGTGPLFDFGVLNSLSAAVPQTTISLTHSSLRNVSSVAPKTTRQLFAQTRQILESCVVEDSTNHFSGTATADVNMCGSFLASNSSFSKCSSNLAPSHSHPTYTLSHRTGADVITVATGTQIEEVKITRCSFKSMTSSTTASSVHFVTSVGNTEIAECSFFDCYGTSSLGGTVFVKLDRSIAYSAKCSSCVFVRCRGQPTNGAALEFDRAMPYTVSDCVFYQTESTDKGAALILSNTQHCQSLSTVFNSIFESSFSGNVYSGAALYMSLCDNFLFSSLRFVDTHADTPREIVHSHFSLKFSATNLQNCQSSRSSLTCGILWIYSGTPTSQEGLISPITKETFVKAFSGKASQAGKATFEIEVGDAVTGEMVVVVENLESTRSSSPPTIPRSLTFSFPTSAKTASCTVDVGDTELIQSPATEYQLRRAAVTDWLVHTLRVKSRTVSFTDQTKTQIVLSLDCDGLVRDGYSILVKTGSTERNISLTLQSDQKTYTATGSISTNAESVFMYATDYEIVAVKDEWGRALIVPSAANTRSQTSANTTLPSATTITQTEDGISAERVVTSDSIHGHSSLTSLSLLDVCWVRTGFIHSPQFGIVRIVWKDDE</sequence>
<evidence type="ECO:0000313" key="2">
    <source>
        <dbReference type="Proteomes" id="UP001281761"/>
    </source>
</evidence>
<comment type="caution">
    <text evidence="1">The sequence shown here is derived from an EMBL/GenBank/DDBJ whole genome shotgun (WGS) entry which is preliminary data.</text>
</comment>
<reference evidence="1 2" key="1">
    <citation type="journal article" date="2022" name="bioRxiv">
        <title>Genomics of Preaxostyla Flagellates Illuminates Evolutionary Transitions and the Path Towards Mitochondrial Loss.</title>
        <authorList>
            <person name="Novak L.V.F."/>
            <person name="Treitli S.C."/>
            <person name="Pyrih J."/>
            <person name="Halakuc P."/>
            <person name="Pipaliya S.V."/>
            <person name="Vacek V."/>
            <person name="Brzon O."/>
            <person name="Soukal P."/>
            <person name="Eme L."/>
            <person name="Dacks J.B."/>
            <person name="Karnkowska A."/>
            <person name="Elias M."/>
            <person name="Hampl V."/>
        </authorList>
    </citation>
    <scope>NUCLEOTIDE SEQUENCE [LARGE SCALE GENOMIC DNA]</scope>
    <source>
        <strain evidence="1">NAU3</strain>
        <tissue evidence="1">Gut</tissue>
    </source>
</reference>
<proteinExistence type="predicted"/>